<dbReference type="RefSeq" id="WP_126551678.1">
    <property type="nucleotide sequence ID" value="NZ_BIFS01000001.1"/>
</dbReference>
<dbReference type="EMBL" id="BIFS01000001">
    <property type="protein sequence ID" value="GCE19887.1"/>
    <property type="molecule type" value="Genomic_DNA"/>
</dbReference>
<protein>
    <submittedName>
        <fullName evidence="1">Uncharacterized protein</fullName>
    </submittedName>
</protein>
<name>A0A402AL74_9CHLR</name>
<reference evidence="2" key="1">
    <citation type="submission" date="2018-12" db="EMBL/GenBank/DDBJ databases">
        <title>Tengunoibacter tsumagoiensis gen. nov., sp. nov., Dictyobacter kobayashii sp. nov., D. alpinus sp. nov., and D. joshuensis sp. nov. and description of Dictyobacteraceae fam. nov. within the order Ktedonobacterales isolated from Tengu-no-mugimeshi.</title>
        <authorList>
            <person name="Wang C.M."/>
            <person name="Zheng Y."/>
            <person name="Sakai Y."/>
            <person name="Toyoda A."/>
            <person name="Minakuchi Y."/>
            <person name="Abe K."/>
            <person name="Yokota A."/>
            <person name="Yabe S."/>
        </authorList>
    </citation>
    <scope>NUCLEOTIDE SEQUENCE [LARGE SCALE GENOMIC DNA]</scope>
    <source>
        <strain evidence="2">Uno11</strain>
    </source>
</reference>
<dbReference type="OrthoDB" id="2086264at2"/>
<dbReference type="Proteomes" id="UP000287188">
    <property type="component" value="Unassembled WGS sequence"/>
</dbReference>
<evidence type="ECO:0000313" key="2">
    <source>
        <dbReference type="Proteomes" id="UP000287188"/>
    </source>
</evidence>
<comment type="caution">
    <text evidence="1">The sequence shown here is derived from an EMBL/GenBank/DDBJ whole genome shotgun (WGS) entry which is preliminary data.</text>
</comment>
<keyword evidence="2" id="KW-1185">Reference proteome</keyword>
<evidence type="ECO:0000313" key="1">
    <source>
        <dbReference type="EMBL" id="GCE19887.1"/>
    </source>
</evidence>
<proteinExistence type="predicted"/>
<accession>A0A402AL74</accession>
<sequence length="63" mass="6722">MKNVDLKIEGNKLIIAVDLGQEYGPSSSGKSITIASTEGNIAIPGCEEFKIGLNIYKPRPKSS</sequence>
<gene>
    <name evidence="1" type="ORF">KDK_36870</name>
</gene>
<organism evidence="1 2">
    <name type="scientific">Dictyobacter kobayashii</name>
    <dbReference type="NCBI Taxonomy" id="2014872"/>
    <lineage>
        <taxon>Bacteria</taxon>
        <taxon>Bacillati</taxon>
        <taxon>Chloroflexota</taxon>
        <taxon>Ktedonobacteria</taxon>
        <taxon>Ktedonobacterales</taxon>
        <taxon>Dictyobacteraceae</taxon>
        <taxon>Dictyobacter</taxon>
    </lineage>
</organism>
<dbReference type="AlphaFoldDB" id="A0A402AL74"/>